<dbReference type="AlphaFoldDB" id="B0XBD2"/>
<dbReference type="EMBL" id="DS232628">
    <property type="protein sequence ID" value="EDS44223.1"/>
    <property type="molecule type" value="Genomic_DNA"/>
</dbReference>
<name>B0XBD2_CULQU</name>
<dbReference type="InterPro" id="IPR036901">
    <property type="entry name" value="Asp/Orn_carbamoylTrfase_sf"/>
</dbReference>
<proteinExistence type="predicted"/>
<keyword evidence="5" id="KW-1185">Reference proteome</keyword>
<evidence type="ECO:0000313" key="3">
    <source>
        <dbReference type="EMBL" id="EDS44223.1"/>
    </source>
</evidence>
<accession>B0XBD2</accession>
<dbReference type="SUPFAM" id="SSF53671">
    <property type="entry name" value="Aspartate/ornithine carbamoyltransferase"/>
    <property type="match status" value="1"/>
</dbReference>
<dbReference type="Proteomes" id="UP000002320">
    <property type="component" value="Unassembled WGS sequence"/>
</dbReference>
<reference evidence="3" key="1">
    <citation type="submission" date="2007-03" db="EMBL/GenBank/DDBJ databases">
        <title>Annotation of Culex pipiens quinquefasciatus.</title>
        <authorList>
            <consortium name="The Broad Institute Genome Sequencing Platform"/>
            <person name="Atkinson P.W."/>
            <person name="Hemingway J."/>
            <person name="Christensen B.M."/>
            <person name="Higgs S."/>
            <person name="Kodira C."/>
            <person name="Hannick L."/>
            <person name="Megy K."/>
            <person name="O'Leary S."/>
            <person name="Pearson M."/>
            <person name="Haas B.J."/>
            <person name="Mauceli E."/>
            <person name="Wortman J.R."/>
            <person name="Lee N.H."/>
            <person name="Guigo R."/>
            <person name="Stanke M."/>
            <person name="Alvarado L."/>
            <person name="Amedeo P."/>
            <person name="Antoine C.H."/>
            <person name="Arensburger P."/>
            <person name="Bidwell S.L."/>
            <person name="Crawford M."/>
            <person name="Camaro F."/>
            <person name="Devon K."/>
            <person name="Engels R."/>
            <person name="Hammond M."/>
            <person name="Howarth C."/>
            <person name="Koehrsen M."/>
            <person name="Lawson D."/>
            <person name="Montgomery P."/>
            <person name="Nene V."/>
            <person name="Nusbaum C."/>
            <person name="Puiu D."/>
            <person name="Romero-Severson J."/>
            <person name="Severson D.W."/>
            <person name="Shumway M."/>
            <person name="Sisk P."/>
            <person name="Stolte C."/>
            <person name="Zeng Q."/>
            <person name="Eisenstadt E."/>
            <person name="Fraser-Liggett C."/>
            <person name="Strausberg R."/>
            <person name="Galagan J."/>
            <person name="Birren B."/>
            <person name="Collins F.H."/>
        </authorList>
    </citation>
    <scope>NUCLEOTIDE SEQUENCE [LARGE SCALE GENOMIC DNA]</scope>
    <source>
        <strain evidence="3">JHB</strain>
    </source>
</reference>
<dbReference type="InParanoid" id="B0XBD2"/>
<dbReference type="GO" id="GO:0016743">
    <property type="term" value="F:carboxyl- or carbamoyltransferase activity"/>
    <property type="evidence" value="ECO:0007669"/>
    <property type="project" value="InterPro"/>
</dbReference>
<organism>
    <name type="scientific">Culex quinquefasciatus</name>
    <name type="common">Southern house mosquito</name>
    <name type="synonym">Culex pungens</name>
    <dbReference type="NCBI Taxonomy" id="7176"/>
    <lineage>
        <taxon>Eukaryota</taxon>
        <taxon>Metazoa</taxon>
        <taxon>Ecdysozoa</taxon>
        <taxon>Arthropoda</taxon>
        <taxon>Hexapoda</taxon>
        <taxon>Insecta</taxon>
        <taxon>Pterygota</taxon>
        <taxon>Neoptera</taxon>
        <taxon>Endopterygota</taxon>
        <taxon>Diptera</taxon>
        <taxon>Nematocera</taxon>
        <taxon>Culicoidea</taxon>
        <taxon>Culicidae</taxon>
        <taxon>Culicinae</taxon>
        <taxon>Culicini</taxon>
        <taxon>Culex</taxon>
        <taxon>Culex</taxon>
    </lineage>
</organism>
<dbReference type="GO" id="GO:0006520">
    <property type="term" value="P:amino acid metabolic process"/>
    <property type="evidence" value="ECO:0007669"/>
    <property type="project" value="InterPro"/>
</dbReference>
<evidence type="ECO:0000259" key="2">
    <source>
        <dbReference type="Pfam" id="PF02729"/>
    </source>
</evidence>
<keyword evidence="1" id="KW-0808">Transferase</keyword>
<dbReference type="VEuPathDB" id="VectorBase:CPIJ016837"/>
<dbReference type="Pfam" id="PF02729">
    <property type="entry name" value="OTCace_N"/>
    <property type="match status" value="1"/>
</dbReference>
<dbReference type="GO" id="GO:0016597">
    <property type="term" value="F:amino acid binding"/>
    <property type="evidence" value="ECO:0007669"/>
    <property type="project" value="InterPro"/>
</dbReference>
<evidence type="ECO:0000313" key="4">
    <source>
        <dbReference type="EnsemblMetazoa" id="CPIJ016837-PA"/>
    </source>
</evidence>
<dbReference type="OrthoDB" id="434at2759"/>
<dbReference type="Gene3D" id="3.40.50.1370">
    <property type="entry name" value="Aspartate/ornithine carbamoyltransferase"/>
    <property type="match status" value="1"/>
</dbReference>
<reference evidence="4" key="2">
    <citation type="submission" date="2021-02" db="UniProtKB">
        <authorList>
            <consortium name="EnsemblMetazoa"/>
        </authorList>
    </citation>
    <scope>IDENTIFICATION</scope>
    <source>
        <strain evidence="4">JHB</strain>
    </source>
</reference>
<dbReference type="STRING" id="7176.B0XBD2"/>
<protein>
    <recommendedName>
        <fullName evidence="2">Aspartate/ornithine carbamoyltransferase carbamoyl-P binding domain-containing protein</fullName>
    </recommendedName>
</protein>
<evidence type="ECO:0000256" key="1">
    <source>
        <dbReference type="ARBA" id="ARBA00022679"/>
    </source>
</evidence>
<sequence length="357" mass="39143">MGITQGITHHQGCLSLEDLIAKFYKNPKRIFGLPEQPNTYVEVEVDFTIPEFSARWSPYAGIKLVGGRGQQRIVGRAGHADAEEDPAGHDSSLFLGKRRPTTTQLLHFFESSLTPKERTLAGKLMLSVSMFEIFNVAQTMRDRTTKDLLLDNLLRGKLRVGHATSRRSRYLHGRNELPRHECETLEDSILVMADCSDVVVLRYPESGAVSKAAHICRKPLINAGDGIGEHPTQALLDIFTIRKEIGTEWSANYYGGGFAAWQDGALVGAPVDAVQRQLADVSTKSLGMPEKITKLVEARSRTRSCSGAANSPALIDTATVKPLGVAVTDKSTTDLTNKSSRSVFWSSSHLLGQTTPR</sequence>
<dbReference type="Gene3D" id="3.20.20.140">
    <property type="entry name" value="Metal-dependent hydrolases"/>
    <property type="match status" value="1"/>
</dbReference>
<feature type="domain" description="Aspartate/ornithine carbamoyltransferase carbamoyl-P binding" evidence="2">
    <location>
        <begin position="181"/>
        <end position="242"/>
    </location>
</feature>
<dbReference type="VEuPathDB" id="VectorBase:CQUJHB015199"/>
<gene>
    <name evidence="4" type="primary">6050334</name>
    <name evidence="3" type="ORF">CpipJ_CPIJ016837</name>
</gene>
<dbReference type="HOGENOM" id="CLU_776732_0_0_1"/>
<dbReference type="eggNOG" id="KOG0370">
    <property type="taxonomic scope" value="Eukaryota"/>
</dbReference>
<dbReference type="EnsemblMetazoa" id="CPIJ016837-RA">
    <property type="protein sequence ID" value="CPIJ016837-PA"/>
    <property type="gene ID" value="CPIJ016837"/>
</dbReference>
<dbReference type="KEGG" id="cqu:CpipJ_CPIJ016837"/>
<dbReference type="InterPro" id="IPR006132">
    <property type="entry name" value="Asp/Orn_carbamoyltranf_P-bd"/>
</dbReference>
<evidence type="ECO:0000313" key="5">
    <source>
        <dbReference type="Proteomes" id="UP000002320"/>
    </source>
</evidence>